<keyword evidence="1" id="KW-1133">Transmembrane helix</keyword>
<evidence type="ECO:0000256" key="1">
    <source>
        <dbReference type="SAM" id="Phobius"/>
    </source>
</evidence>
<organism evidence="2 3">
    <name type="scientific">Paenibacillus pinisoli</name>
    <dbReference type="NCBI Taxonomy" id="1276110"/>
    <lineage>
        <taxon>Bacteria</taxon>
        <taxon>Bacillati</taxon>
        <taxon>Bacillota</taxon>
        <taxon>Bacilli</taxon>
        <taxon>Bacillales</taxon>
        <taxon>Paenibacillaceae</taxon>
        <taxon>Paenibacillus</taxon>
    </lineage>
</organism>
<dbReference type="Proteomes" id="UP000267798">
    <property type="component" value="Unassembled WGS sequence"/>
</dbReference>
<comment type="caution">
    <text evidence="2">The sequence shown here is derived from an EMBL/GenBank/DDBJ whole genome shotgun (WGS) entry which is preliminary data.</text>
</comment>
<keyword evidence="1" id="KW-0472">Membrane</keyword>
<evidence type="ECO:0000313" key="3">
    <source>
        <dbReference type="Proteomes" id="UP000267798"/>
    </source>
</evidence>
<keyword evidence="3" id="KW-1185">Reference proteome</keyword>
<protein>
    <submittedName>
        <fullName evidence="2">Uncharacterized protein</fullName>
    </submittedName>
</protein>
<feature type="transmembrane region" description="Helical" evidence="1">
    <location>
        <begin position="40"/>
        <end position="61"/>
    </location>
</feature>
<accession>A0A3A6PVQ7</accession>
<dbReference type="EMBL" id="QXQB01000001">
    <property type="protein sequence ID" value="RJX40891.1"/>
    <property type="molecule type" value="Genomic_DNA"/>
</dbReference>
<sequence>MKTNTRIQNPLTVIAIFAGLAETAGTIVLIGLPIEIQRVFVWFVMLLPVLLIVSFFMVLIFRHRVLYAPSDFSNEQYFMDLHESKQKLSEVAKAIEESKNIDSMPESEALGELKKKMDKIASTVHSEPQDFSYDYLLAVEQGNRIVRVRDEIKDALKRKPKGMSSNEIFKVTSASSMAYFQLQLNALVQNGVVMRVNDTYLPGPNLLGTISQ</sequence>
<evidence type="ECO:0000313" key="2">
    <source>
        <dbReference type="EMBL" id="RJX40891.1"/>
    </source>
</evidence>
<keyword evidence="1" id="KW-0812">Transmembrane</keyword>
<dbReference type="AlphaFoldDB" id="A0A3A6PVQ7"/>
<name>A0A3A6PVQ7_9BACL</name>
<gene>
    <name evidence="2" type="ORF">D3P09_02395</name>
</gene>
<proteinExistence type="predicted"/>
<feature type="transmembrane region" description="Helical" evidence="1">
    <location>
        <begin position="12"/>
        <end position="34"/>
    </location>
</feature>
<dbReference type="RefSeq" id="WP_120106872.1">
    <property type="nucleotide sequence ID" value="NZ_QXQB01000001.1"/>
</dbReference>
<dbReference type="OrthoDB" id="9182830at2"/>
<reference evidence="2 3" key="1">
    <citation type="submission" date="2018-09" db="EMBL/GenBank/DDBJ databases">
        <title>Paenibacillus aracenensis nov. sp. isolated from a cave in southern Spain.</title>
        <authorList>
            <person name="Jurado V."/>
            <person name="Gutierrez-Patricio S."/>
            <person name="Gonzalez-Pimentel J.L."/>
            <person name="Miller A.Z."/>
            <person name="Laiz L."/>
            <person name="Saiz-Jimenez C."/>
        </authorList>
    </citation>
    <scope>NUCLEOTIDE SEQUENCE [LARGE SCALE GENOMIC DNA]</scope>
    <source>
        <strain evidence="2 3">JCM 19203</strain>
    </source>
</reference>